<feature type="region of interest" description="Disordered" evidence="1">
    <location>
        <begin position="9"/>
        <end position="33"/>
    </location>
</feature>
<evidence type="ECO:0000256" key="1">
    <source>
        <dbReference type="SAM" id="MobiDB-lite"/>
    </source>
</evidence>
<dbReference type="OrthoDB" id="6288097at2759"/>
<reference evidence="2" key="1">
    <citation type="submission" date="2021-02" db="EMBL/GenBank/DDBJ databases">
        <authorList>
            <person name="Bekaert M."/>
        </authorList>
    </citation>
    <scope>NUCLEOTIDE SEQUENCE</scope>
    <source>
        <strain evidence="2">IoA-00</strain>
    </source>
</reference>
<accession>A0A7R8D590</accession>
<proteinExistence type="predicted"/>
<feature type="compositionally biased region" description="Polar residues" evidence="1">
    <location>
        <begin position="16"/>
        <end position="25"/>
    </location>
</feature>
<name>A0A7R8D590_LEPSM</name>
<dbReference type="EMBL" id="HG994586">
    <property type="protein sequence ID" value="CAF3002610.1"/>
    <property type="molecule type" value="Genomic_DNA"/>
</dbReference>
<keyword evidence="3" id="KW-1185">Reference proteome</keyword>
<evidence type="ECO:0000313" key="2">
    <source>
        <dbReference type="EMBL" id="CAF3002610.1"/>
    </source>
</evidence>
<protein>
    <submittedName>
        <fullName evidence="2">(salmon louse) hypothetical protein</fullName>
    </submittedName>
</protein>
<organism evidence="2 3">
    <name type="scientific">Lepeophtheirus salmonis</name>
    <name type="common">Salmon louse</name>
    <name type="synonym">Caligus salmonis</name>
    <dbReference type="NCBI Taxonomy" id="72036"/>
    <lineage>
        <taxon>Eukaryota</taxon>
        <taxon>Metazoa</taxon>
        <taxon>Ecdysozoa</taxon>
        <taxon>Arthropoda</taxon>
        <taxon>Crustacea</taxon>
        <taxon>Multicrustacea</taxon>
        <taxon>Hexanauplia</taxon>
        <taxon>Copepoda</taxon>
        <taxon>Siphonostomatoida</taxon>
        <taxon>Caligidae</taxon>
        <taxon>Lepeophtheirus</taxon>
    </lineage>
</organism>
<evidence type="ECO:0000313" key="3">
    <source>
        <dbReference type="Proteomes" id="UP000675881"/>
    </source>
</evidence>
<dbReference type="Proteomes" id="UP000675881">
    <property type="component" value="Chromosome 7"/>
</dbReference>
<gene>
    <name evidence="2" type="ORF">LSAA_13234</name>
</gene>
<sequence>MNIQFFELSQGEVESDNGSSYTSAPVPSEDKGKYVPSEKWNAINSALMKPRRSKAAPDFNRQIYFPSLASSVIPCEDDSRRYEFEEVRDGGNSTHDHKFYYFIKLRP</sequence>
<dbReference type="AlphaFoldDB" id="A0A7R8D590"/>